<keyword evidence="4" id="KW-0479">Metal-binding</keyword>
<evidence type="ECO:0000256" key="7">
    <source>
        <dbReference type="ARBA" id="ARBA00023002"/>
    </source>
</evidence>
<dbReference type="SUPFAM" id="SSF51971">
    <property type="entry name" value="Nucleotide-binding domain"/>
    <property type="match status" value="1"/>
</dbReference>
<keyword evidence="9" id="KW-0411">Iron-sulfur</keyword>
<dbReference type="GO" id="GO:0051536">
    <property type="term" value="F:iron-sulfur cluster binding"/>
    <property type="evidence" value="ECO:0007669"/>
    <property type="project" value="UniProtKB-KW"/>
</dbReference>
<comment type="catalytic activity">
    <reaction evidence="10">
        <text>2 reduced [2Fe-2S]-[ferredoxin] + NADP(+) + H(+) = 2 oxidized [2Fe-2S]-[ferredoxin] + NADPH</text>
        <dbReference type="Rhea" id="RHEA:20125"/>
        <dbReference type="Rhea" id="RHEA-COMP:10000"/>
        <dbReference type="Rhea" id="RHEA-COMP:10001"/>
        <dbReference type="ChEBI" id="CHEBI:15378"/>
        <dbReference type="ChEBI" id="CHEBI:33737"/>
        <dbReference type="ChEBI" id="CHEBI:33738"/>
        <dbReference type="ChEBI" id="CHEBI:57783"/>
        <dbReference type="ChEBI" id="CHEBI:58349"/>
        <dbReference type="EC" id="1.18.1.2"/>
    </reaction>
</comment>
<feature type="domain" description="4Fe-4S ferredoxin-type" evidence="11">
    <location>
        <begin position="1"/>
        <end position="29"/>
    </location>
</feature>
<keyword evidence="3" id="KW-0285">Flavoprotein</keyword>
<comment type="cofactor">
    <cofactor evidence="1">
        <name>FAD</name>
        <dbReference type="ChEBI" id="CHEBI:57692"/>
    </cofactor>
</comment>
<evidence type="ECO:0000313" key="13">
    <source>
        <dbReference type="Proteomes" id="UP000515498"/>
    </source>
</evidence>
<dbReference type="InterPro" id="IPR055275">
    <property type="entry name" value="Ferredox_Rdtase"/>
</dbReference>
<evidence type="ECO:0000256" key="5">
    <source>
        <dbReference type="ARBA" id="ARBA00022827"/>
    </source>
</evidence>
<gene>
    <name evidence="12" type="ORF">HZU40_17405</name>
</gene>
<organism evidence="12 13">
    <name type="scientific">Mycolicibacterium fluoranthenivorans</name>
    <dbReference type="NCBI Taxonomy" id="258505"/>
    <lineage>
        <taxon>Bacteria</taxon>
        <taxon>Bacillati</taxon>
        <taxon>Actinomycetota</taxon>
        <taxon>Actinomycetes</taxon>
        <taxon>Mycobacteriales</taxon>
        <taxon>Mycobacteriaceae</taxon>
        <taxon>Mycolicibacterium</taxon>
    </lineage>
</organism>
<name>A0A7G8P6W1_9MYCO</name>
<dbReference type="PANTHER" id="PTHR48467:SF1">
    <property type="entry name" value="GLUTAMATE SYNTHASE 1 [NADH], CHLOROPLASTIC-LIKE"/>
    <property type="match status" value="1"/>
</dbReference>
<dbReference type="Gene3D" id="3.50.50.60">
    <property type="entry name" value="FAD/NAD(P)-binding domain"/>
    <property type="match status" value="1"/>
</dbReference>
<evidence type="ECO:0000313" key="12">
    <source>
        <dbReference type="EMBL" id="QNJ90077.1"/>
    </source>
</evidence>
<evidence type="ECO:0000256" key="6">
    <source>
        <dbReference type="ARBA" id="ARBA00022857"/>
    </source>
</evidence>
<keyword evidence="8" id="KW-0408">Iron</keyword>
<evidence type="ECO:0000256" key="1">
    <source>
        <dbReference type="ARBA" id="ARBA00001974"/>
    </source>
</evidence>
<evidence type="ECO:0000256" key="8">
    <source>
        <dbReference type="ARBA" id="ARBA00023004"/>
    </source>
</evidence>
<evidence type="ECO:0000256" key="4">
    <source>
        <dbReference type="ARBA" id="ARBA00022723"/>
    </source>
</evidence>
<dbReference type="GO" id="GO:0046872">
    <property type="term" value="F:metal ion binding"/>
    <property type="evidence" value="ECO:0007669"/>
    <property type="project" value="UniProtKB-KW"/>
</dbReference>
<sequence>MAYVITQNCCKDASCVPVCPVDCIRPAGDDSDSPITEMLYIDPDSCIDCGACMDACPVGAIYYEDELPDSQLRFRSINAEYFARHPLQSPTYPPVVKHGRIEPGALRVAIVGAGPAACYAADALIDIDGVEVSVFERLPTPFGLVRAGVAPDHQRTKSVVSAFERAMSSKRLAAYFNVDVGTDVDHDELLRYHHAVIYAVGMTHSKELGVPGEQLPGSYAASDVVAWYNGHPDHIDRRIDLTGHRAVIIGNGNVALDVARVLLAGTAHLESTDITDDALNSLRDSTVEEVVIVGRRGIRHAAFSVGEFLALGSLQGVDVVIEGDDDLQPAPDDDVETVFKLQIAREYTERPPTPGHKRVVFRFQARPVEILGPDRVSAVRLARTAAGAARPGDDEGEILPTSLVLRSIGYRGTAVGGLPFSADTGIVPNEAGRVVDDQGHVRTGIYVTGWIKRGPRGVIGTNRGCAEETVAAVLADFDDGLLERPIGGRADLDAALADRGVTHVDWSGWRAIDAAERRAGDARSRPRIKLLDIASMLAAVTPANSTPGPQA</sequence>
<dbReference type="EMBL" id="CP059894">
    <property type="protein sequence ID" value="QNJ90077.1"/>
    <property type="molecule type" value="Genomic_DNA"/>
</dbReference>
<dbReference type="KEGG" id="mflu:HZU40_17405"/>
<keyword evidence="5" id="KW-0274">FAD</keyword>
<keyword evidence="7" id="KW-0560">Oxidoreductase</keyword>
<dbReference type="PROSITE" id="PS00198">
    <property type="entry name" value="4FE4S_FER_1"/>
    <property type="match status" value="1"/>
</dbReference>
<dbReference type="AlphaFoldDB" id="A0A7G8P6W1"/>
<dbReference type="PRINTS" id="PR00419">
    <property type="entry name" value="ADXRDTASE"/>
</dbReference>
<evidence type="ECO:0000256" key="2">
    <source>
        <dbReference type="ARBA" id="ARBA00013223"/>
    </source>
</evidence>
<dbReference type="SUPFAM" id="SSF54862">
    <property type="entry name" value="4Fe-4S ferredoxins"/>
    <property type="match status" value="1"/>
</dbReference>
<feature type="domain" description="4Fe-4S ferredoxin-type" evidence="11">
    <location>
        <begin position="37"/>
        <end position="66"/>
    </location>
</feature>
<dbReference type="RefSeq" id="WP_187095224.1">
    <property type="nucleotide sequence ID" value="NZ_CP059894.1"/>
</dbReference>
<dbReference type="PANTHER" id="PTHR48467">
    <property type="entry name" value="GLUTAMATE SYNTHASE 1 [NADH], CHLOROPLASTIC-LIKE"/>
    <property type="match status" value="1"/>
</dbReference>
<dbReference type="Gene3D" id="3.30.70.20">
    <property type="match status" value="1"/>
</dbReference>
<dbReference type="InterPro" id="IPR017900">
    <property type="entry name" value="4Fe4S_Fe_S_CS"/>
</dbReference>
<dbReference type="CDD" id="cd04410">
    <property type="entry name" value="DMSOR_beta-like"/>
    <property type="match status" value="1"/>
</dbReference>
<evidence type="ECO:0000256" key="3">
    <source>
        <dbReference type="ARBA" id="ARBA00022630"/>
    </source>
</evidence>
<proteinExistence type="predicted"/>
<dbReference type="Pfam" id="PF00037">
    <property type="entry name" value="Fer4"/>
    <property type="match status" value="1"/>
</dbReference>
<dbReference type="PROSITE" id="PS51379">
    <property type="entry name" value="4FE4S_FER_2"/>
    <property type="match status" value="2"/>
</dbReference>
<keyword evidence="6" id="KW-0521">NADP</keyword>
<accession>A0A7G8P6W1</accession>
<dbReference type="InterPro" id="IPR036188">
    <property type="entry name" value="FAD/NAD-bd_sf"/>
</dbReference>
<dbReference type="EC" id="1.18.1.2" evidence="2"/>
<dbReference type="Proteomes" id="UP000515498">
    <property type="component" value="Chromosome"/>
</dbReference>
<dbReference type="Gene3D" id="3.40.50.720">
    <property type="entry name" value="NAD(P)-binding Rossmann-like Domain"/>
    <property type="match status" value="1"/>
</dbReference>
<dbReference type="InterPro" id="IPR017896">
    <property type="entry name" value="4Fe4S_Fe-S-bd"/>
</dbReference>
<evidence type="ECO:0000259" key="11">
    <source>
        <dbReference type="PROSITE" id="PS51379"/>
    </source>
</evidence>
<dbReference type="Pfam" id="PF07992">
    <property type="entry name" value="Pyr_redox_2"/>
    <property type="match status" value="1"/>
</dbReference>
<reference evidence="12 13" key="1">
    <citation type="submission" date="2020-07" db="EMBL/GenBank/DDBJ databases">
        <title>Draft genome sequence of four isobutane-metabolizing strains capable of cometabolically degrading diverse ether contaminants.</title>
        <authorList>
            <person name="Chen W."/>
            <person name="Faulkner N."/>
            <person name="Smith C."/>
            <person name="Hyman M."/>
        </authorList>
    </citation>
    <scope>NUCLEOTIDE SEQUENCE [LARGE SCALE GENOMIC DNA]</scope>
    <source>
        <strain evidence="12 13">2A</strain>
    </source>
</reference>
<evidence type="ECO:0000256" key="9">
    <source>
        <dbReference type="ARBA" id="ARBA00023014"/>
    </source>
</evidence>
<dbReference type="GO" id="GO:0004324">
    <property type="term" value="F:ferredoxin-NADP+ reductase activity"/>
    <property type="evidence" value="ECO:0007669"/>
    <property type="project" value="UniProtKB-EC"/>
</dbReference>
<protein>
    <recommendedName>
        <fullName evidence="2">ferredoxin--NADP(+) reductase</fullName>
        <ecNumber evidence="2">1.18.1.2</ecNumber>
    </recommendedName>
</protein>
<dbReference type="InterPro" id="IPR023753">
    <property type="entry name" value="FAD/NAD-binding_dom"/>
</dbReference>
<evidence type="ECO:0000256" key="10">
    <source>
        <dbReference type="ARBA" id="ARBA00047776"/>
    </source>
</evidence>